<proteinExistence type="inferred from homology"/>
<dbReference type="CDD" id="cd00586">
    <property type="entry name" value="4HBT"/>
    <property type="match status" value="1"/>
</dbReference>
<evidence type="ECO:0000256" key="2">
    <source>
        <dbReference type="ARBA" id="ARBA00022801"/>
    </source>
</evidence>
<dbReference type="InterPro" id="IPR029069">
    <property type="entry name" value="HotDog_dom_sf"/>
</dbReference>
<dbReference type="InterPro" id="IPR008272">
    <property type="entry name" value="HB-CoA_thioesterase_AS"/>
</dbReference>
<protein>
    <submittedName>
        <fullName evidence="3">Acyl-CoA thioesterase</fullName>
    </submittedName>
</protein>
<evidence type="ECO:0000256" key="1">
    <source>
        <dbReference type="ARBA" id="ARBA00005953"/>
    </source>
</evidence>
<dbReference type="GO" id="GO:0047617">
    <property type="term" value="F:fatty acyl-CoA hydrolase activity"/>
    <property type="evidence" value="ECO:0007669"/>
    <property type="project" value="TreeGrafter"/>
</dbReference>
<sequence length="144" mass="15911">MHVVREYRLKRRVQFHETDAAGIVHFSWFYRYMEEAEHGLWRAAGLSIAPSSDARVGFPRVAASFDFHRPLRFEDEFEVHIRIATIGARSIRYAVCVAKDGAAVATGSLTVACVTWTPGAALRSTAIPPEIAGRFGVALPLPDA</sequence>
<dbReference type="SUPFAM" id="SSF54637">
    <property type="entry name" value="Thioesterase/thiol ester dehydrase-isomerase"/>
    <property type="match status" value="1"/>
</dbReference>
<dbReference type="PANTHER" id="PTHR31793">
    <property type="entry name" value="4-HYDROXYBENZOYL-COA THIOESTERASE FAMILY MEMBER"/>
    <property type="match status" value="1"/>
</dbReference>
<comment type="similarity">
    <text evidence="1">Belongs to the 4-hydroxybenzoyl-CoA thioesterase family.</text>
</comment>
<dbReference type="InterPro" id="IPR050563">
    <property type="entry name" value="4-hydroxybenzoyl-CoA_TE"/>
</dbReference>
<dbReference type="Proteomes" id="UP000317990">
    <property type="component" value="Unassembled WGS sequence"/>
</dbReference>
<name>A0A524RLX4_9CHRO</name>
<keyword evidence="2" id="KW-0378">Hydrolase</keyword>
<dbReference type="Pfam" id="PF13279">
    <property type="entry name" value="4HBT_2"/>
    <property type="match status" value="1"/>
</dbReference>
<dbReference type="PANTHER" id="PTHR31793:SF27">
    <property type="entry name" value="NOVEL THIOESTERASE SUPERFAMILY DOMAIN AND SAPOSIN A-TYPE DOMAIN CONTAINING PROTEIN (0610012H03RIK)"/>
    <property type="match status" value="1"/>
</dbReference>
<evidence type="ECO:0000313" key="3">
    <source>
        <dbReference type="EMBL" id="TGG90494.1"/>
    </source>
</evidence>
<accession>A0A524RLX4</accession>
<dbReference type="PROSITE" id="PS01328">
    <property type="entry name" value="4HBCOA_THIOESTERASE"/>
    <property type="match status" value="1"/>
</dbReference>
<evidence type="ECO:0000313" key="4">
    <source>
        <dbReference type="Proteomes" id="UP000317990"/>
    </source>
</evidence>
<comment type="caution">
    <text evidence="3">The sequence shown here is derived from an EMBL/GenBank/DDBJ whole genome shotgun (WGS) entry which is preliminary data.</text>
</comment>
<dbReference type="EMBL" id="SRMO01000087">
    <property type="protein sequence ID" value="TGG90494.1"/>
    <property type="molecule type" value="Genomic_DNA"/>
</dbReference>
<gene>
    <name evidence="3" type="ORF">ERJ67_10605</name>
</gene>
<reference evidence="3 4" key="1">
    <citation type="journal article" date="2019" name="mSystems">
        <title>Life at home and on the roam: Genomic adaptions reflect the dual lifestyle of an intracellular, facultative symbiont.</title>
        <authorList>
            <person name="Burgsdorf I."/>
        </authorList>
    </citation>
    <scope>NUCLEOTIDE SEQUENCE [LARGE SCALE GENOMIC DNA]</scope>
    <source>
        <strain evidence="3">277cV</strain>
    </source>
</reference>
<dbReference type="AlphaFoldDB" id="A0A524RLX4"/>
<dbReference type="Gene3D" id="3.10.129.10">
    <property type="entry name" value="Hotdog Thioesterase"/>
    <property type="match status" value="1"/>
</dbReference>
<organism evidence="3 4">
    <name type="scientific">Aphanocapsa feldmannii 277cV</name>
    <dbReference type="NCBI Taxonomy" id="2507553"/>
    <lineage>
        <taxon>Bacteria</taxon>
        <taxon>Bacillati</taxon>
        <taxon>Cyanobacteriota</taxon>
        <taxon>Cyanophyceae</taxon>
        <taxon>Oscillatoriophycideae</taxon>
        <taxon>Chroococcales</taxon>
        <taxon>Microcystaceae</taxon>
        <taxon>Aphanocapsa</taxon>
    </lineage>
</organism>